<dbReference type="SUPFAM" id="SSF53822">
    <property type="entry name" value="Periplasmic binding protein-like I"/>
    <property type="match status" value="1"/>
</dbReference>
<dbReference type="SUPFAM" id="SSF47413">
    <property type="entry name" value="lambda repressor-like DNA-binding domains"/>
    <property type="match status" value="1"/>
</dbReference>
<dbReference type="PROSITE" id="PS00356">
    <property type="entry name" value="HTH_LACI_1"/>
    <property type="match status" value="1"/>
</dbReference>
<dbReference type="GO" id="GO:0003700">
    <property type="term" value="F:DNA-binding transcription factor activity"/>
    <property type="evidence" value="ECO:0007669"/>
    <property type="project" value="TreeGrafter"/>
</dbReference>
<feature type="domain" description="HTH lacI-type" evidence="4">
    <location>
        <begin position="3"/>
        <end position="57"/>
    </location>
</feature>
<keyword evidence="6" id="KW-1185">Reference proteome</keyword>
<dbReference type="InterPro" id="IPR010982">
    <property type="entry name" value="Lambda_DNA-bd_dom_sf"/>
</dbReference>
<reference evidence="5 6" key="1">
    <citation type="submission" date="2018-07" db="EMBL/GenBank/DDBJ databases">
        <title>Genomic Encyclopedia of Type Strains, Phase III (KMG-III): the genomes of soil and plant-associated and newly described type strains.</title>
        <authorList>
            <person name="Whitman W."/>
        </authorList>
    </citation>
    <scope>NUCLEOTIDE SEQUENCE [LARGE SCALE GENOMIC DNA]</scope>
    <source>
        <strain evidence="5 6">CECT 8488</strain>
    </source>
</reference>
<accession>A0A3D9HHS5</accession>
<dbReference type="EMBL" id="QRDW01000006">
    <property type="protein sequence ID" value="RED49047.1"/>
    <property type="molecule type" value="Genomic_DNA"/>
</dbReference>
<dbReference type="PANTHER" id="PTHR30146:SF109">
    <property type="entry name" value="HTH-TYPE TRANSCRIPTIONAL REGULATOR GALS"/>
    <property type="match status" value="1"/>
</dbReference>
<protein>
    <submittedName>
        <fullName evidence="5">LacI family transcriptional regulator</fullName>
    </submittedName>
</protein>
<dbReference type="AlphaFoldDB" id="A0A3D9HHS5"/>
<comment type="caution">
    <text evidence="5">The sequence shown here is derived from an EMBL/GenBank/DDBJ whole genome shotgun (WGS) entry which is preliminary data.</text>
</comment>
<evidence type="ECO:0000256" key="1">
    <source>
        <dbReference type="ARBA" id="ARBA00023015"/>
    </source>
</evidence>
<gene>
    <name evidence="5" type="ORF">DFP90_10624</name>
</gene>
<dbReference type="InterPro" id="IPR046335">
    <property type="entry name" value="LacI/GalR-like_sensor"/>
</dbReference>
<evidence type="ECO:0000259" key="4">
    <source>
        <dbReference type="PROSITE" id="PS50932"/>
    </source>
</evidence>
<evidence type="ECO:0000256" key="2">
    <source>
        <dbReference type="ARBA" id="ARBA00023125"/>
    </source>
</evidence>
<dbReference type="Proteomes" id="UP000256845">
    <property type="component" value="Unassembled WGS sequence"/>
</dbReference>
<sequence>MTTTIRDVAARAGVSVGTVSRVLSKNDTVKPRLREKVEQAVRDLNYKPNHLARAFRMSRSDVIGLIVPDITNPFFAELAKHVETVAAARGLFVMLANTHDDPLYEKQQIENLLERSPRGILVVSATDDQTAILETDIPIVAVDRQYARYPAIATDHEWSASLAALHLLENGHSHIAYIAGPEGTAVARARESGFRAGIEKGQADTGLAVRVETVRGAFDFATGEELGRELLQRPVGERPTAIATASDQQAIGVMRAARDLDLQVPQDLSVVGFDDIPLAGLVTPRLTTIRQSVAALAEAAIDAVLDPRPAGSHTQFPGRLIVRGSSGPVA</sequence>
<dbReference type="Pfam" id="PF13377">
    <property type="entry name" value="Peripla_BP_3"/>
    <property type="match status" value="1"/>
</dbReference>
<dbReference type="CDD" id="cd01392">
    <property type="entry name" value="HTH_LacI"/>
    <property type="match status" value="1"/>
</dbReference>
<organism evidence="5 6">
    <name type="scientific">Aestuariispira insulae</name>
    <dbReference type="NCBI Taxonomy" id="1461337"/>
    <lineage>
        <taxon>Bacteria</taxon>
        <taxon>Pseudomonadati</taxon>
        <taxon>Pseudomonadota</taxon>
        <taxon>Alphaproteobacteria</taxon>
        <taxon>Rhodospirillales</taxon>
        <taxon>Kiloniellaceae</taxon>
        <taxon>Aestuariispira</taxon>
    </lineage>
</organism>
<evidence type="ECO:0000313" key="5">
    <source>
        <dbReference type="EMBL" id="RED49047.1"/>
    </source>
</evidence>
<dbReference type="RefSeq" id="WP_115937258.1">
    <property type="nucleotide sequence ID" value="NZ_QRDW01000006.1"/>
</dbReference>
<dbReference type="InterPro" id="IPR028082">
    <property type="entry name" value="Peripla_BP_I"/>
</dbReference>
<dbReference type="SMART" id="SM00354">
    <property type="entry name" value="HTH_LACI"/>
    <property type="match status" value="1"/>
</dbReference>
<dbReference type="PANTHER" id="PTHR30146">
    <property type="entry name" value="LACI-RELATED TRANSCRIPTIONAL REPRESSOR"/>
    <property type="match status" value="1"/>
</dbReference>
<keyword evidence="1" id="KW-0805">Transcription regulation</keyword>
<dbReference type="OrthoDB" id="128688at2"/>
<evidence type="ECO:0000256" key="3">
    <source>
        <dbReference type="ARBA" id="ARBA00023163"/>
    </source>
</evidence>
<dbReference type="Pfam" id="PF00356">
    <property type="entry name" value="LacI"/>
    <property type="match status" value="1"/>
</dbReference>
<dbReference type="InterPro" id="IPR000843">
    <property type="entry name" value="HTH_LacI"/>
</dbReference>
<proteinExistence type="predicted"/>
<dbReference type="GO" id="GO:0000976">
    <property type="term" value="F:transcription cis-regulatory region binding"/>
    <property type="evidence" value="ECO:0007669"/>
    <property type="project" value="TreeGrafter"/>
</dbReference>
<dbReference type="PRINTS" id="PR00036">
    <property type="entry name" value="HTHLACI"/>
</dbReference>
<keyword evidence="3" id="KW-0804">Transcription</keyword>
<dbReference type="Gene3D" id="3.40.50.2300">
    <property type="match status" value="2"/>
</dbReference>
<keyword evidence="2" id="KW-0238">DNA-binding</keyword>
<dbReference type="CDD" id="cd06267">
    <property type="entry name" value="PBP1_LacI_sugar_binding-like"/>
    <property type="match status" value="1"/>
</dbReference>
<dbReference type="Gene3D" id="1.10.260.40">
    <property type="entry name" value="lambda repressor-like DNA-binding domains"/>
    <property type="match status" value="1"/>
</dbReference>
<dbReference type="PROSITE" id="PS50932">
    <property type="entry name" value="HTH_LACI_2"/>
    <property type="match status" value="1"/>
</dbReference>
<evidence type="ECO:0000313" key="6">
    <source>
        <dbReference type="Proteomes" id="UP000256845"/>
    </source>
</evidence>
<name>A0A3D9HHS5_9PROT</name>